<dbReference type="KEGG" id="blen:NCTC4824_02523"/>
<keyword evidence="3" id="KW-0132">Cell division</keyword>
<evidence type="ECO:0000313" key="13">
    <source>
        <dbReference type="Proteomes" id="UP000249134"/>
    </source>
</evidence>
<dbReference type="Pfam" id="PF13495">
    <property type="entry name" value="Phage_int_SAM_4"/>
    <property type="match status" value="1"/>
</dbReference>
<evidence type="ECO:0000256" key="8">
    <source>
        <dbReference type="ARBA" id="ARBA00023306"/>
    </source>
</evidence>
<dbReference type="Pfam" id="PF00589">
    <property type="entry name" value="Phage_integrase"/>
    <property type="match status" value="1"/>
</dbReference>
<feature type="domain" description="Core-binding (CB)" evidence="11">
    <location>
        <begin position="2"/>
        <end position="82"/>
    </location>
</feature>
<evidence type="ECO:0000256" key="4">
    <source>
        <dbReference type="ARBA" id="ARBA00022829"/>
    </source>
</evidence>
<name>A0A2X4W9U7_LEDLE</name>
<evidence type="ECO:0000256" key="7">
    <source>
        <dbReference type="ARBA" id="ARBA00023172"/>
    </source>
</evidence>
<evidence type="ECO:0000259" key="10">
    <source>
        <dbReference type="PROSITE" id="PS51898"/>
    </source>
</evidence>
<dbReference type="Proteomes" id="UP000249134">
    <property type="component" value="Chromosome 1"/>
</dbReference>
<dbReference type="GO" id="GO:0051301">
    <property type="term" value="P:cell division"/>
    <property type="evidence" value="ECO:0007669"/>
    <property type="project" value="UniProtKB-KW"/>
</dbReference>
<evidence type="ECO:0000256" key="6">
    <source>
        <dbReference type="ARBA" id="ARBA00023125"/>
    </source>
</evidence>
<sequence>MITSEIYLQQFKDEYSFRLTGETLYQYKLAVEQLITYCNKPFSEINSRDIRKWMFSLELKEYKAVTVKTKLAGIKLFFKYCVEDGFITKDPVKNIPFPEVEDKLPFYLQRDELFQLRQLVKGKLEQRAVIEMLYATGVRIKELVEMKIEDINWQERMITIPKGKRKKERIVLFTRECEAHLKTYLDERGDNLPFVFVNTTKTGFMCTRTVQNKFTTYSKKLGIYMTPHTLRHTFAAHLAMKGMPLECIQVLLGHNGPHQTQLYARLYHQARKVIYDQWM</sequence>
<keyword evidence="5" id="KW-0229">DNA integration</keyword>
<dbReference type="PANTHER" id="PTHR30349">
    <property type="entry name" value="PHAGE INTEGRASE-RELATED"/>
    <property type="match status" value="1"/>
</dbReference>
<evidence type="ECO:0000259" key="11">
    <source>
        <dbReference type="PROSITE" id="PS51900"/>
    </source>
</evidence>
<reference evidence="12 13" key="1">
    <citation type="submission" date="2018-06" db="EMBL/GenBank/DDBJ databases">
        <authorList>
            <consortium name="Pathogen Informatics"/>
            <person name="Doyle S."/>
        </authorList>
    </citation>
    <scope>NUCLEOTIDE SEQUENCE [LARGE SCALE GENOMIC DNA]</scope>
    <source>
        <strain evidence="12 13">NCTC4824</strain>
    </source>
</reference>
<dbReference type="InterPro" id="IPR004107">
    <property type="entry name" value="Integrase_SAM-like_N"/>
</dbReference>
<comment type="subcellular location">
    <subcellularLocation>
        <location evidence="1">Cytoplasm</location>
    </subcellularLocation>
</comment>
<dbReference type="InterPro" id="IPR013762">
    <property type="entry name" value="Integrase-like_cat_sf"/>
</dbReference>
<evidence type="ECO:0000256" key="3">
    <source>
        <dbReference type="ARBA" id="ARBA00022618"/>
    </source>
</evidence>
<dbReference type="InterPro" id="IPR002104">
    <property type="entry name" value="Integrase_catalytic"/>
</dbReference>
<evidence type="ECO:0000256" key="5">
    <source>
        <dbReference type="ARBA" id="ARBA00022908"/>
    </source>
</evidence>
<dbReference type="InterPro" id="IPR010998">
    <property type="entry name" value="Integrase_recombinase_N"/>
</dbReference>
<gene>
    <name evidence="12" type="primary">xerC_1</name>
    <name evidence="12" type="ORF">NCTC4824_02523</name>
</gene>
<dbReference type="Gene3D" id="1.10.443.10">
    <property type="entry name" value="Intergrase catalytic core"/>
    <property type="match status" value="1"/>
</dbReference>
<evidence type="ECO:0000256" key="9">
    <source>
        <dbReference type="PROSITE-ProRule" id="PRU01248"/>
    </source>
</evidence>
<dbReference type="STRING" id="1348624.GCA_001591545_01573"/>
<keyword evidence="2" id="KW-0963">Cytoplasm</keyword>
<keyword evidence="6 9" id="KW-0238">DNA-binding</keyword>
<dbReference type="GO" id="GO:0006310">
    <property type="term" value="P:DNA recombination"/>
    <property type="evidence" value="ECO:0007669"/>
    <property type="project" value="UniProtKB-KW"/>
</dbReference>
<evidence type="ECO:0000256" key="1">
    <source>
        <dbReference type="ARBA" id="ARBA00004496"/>
    </source>
</evidence>
<protein>
    <submittedName>
        <fullName evidence="12">Tyrosine recombinase XerC</fullName>
    </submittedName>
</protein>
<dbReference type="SUPFAM" id="SSF56349">
    <property type="entry name" value="DNA breaking-rejoining enzymes"/>
    <property type="match status" value="1"/>
</dbReference>
<dbReference type="PROSITE" id="PS51898">
    <property type="entry name" value="TYR_RECOMBINASE"/>
    <property type="match status" value="1"/>
</dbReference>
<keyword evidence="8" id="KW-0131">Cell cycle</keyword>
<evidence type="ECO:0000313" key="12">
    <source>
        <dbReference type="EMBL" id="SQI59941.1"/>
    </source>
</evidence>
<dbReference type="GO" id="GO:0005737">
    <property type="term" value="C:cytoplasm"/>
    <property type="evidence" value="ECO:0007669"/>
    <property type="project" value="UniProtKB-SubCell"/>
</dbReference>
<dbReference type="InterPro" id="IPR050090">
    <property type="entry name" value="Tyrosine_recombinase_XerCD"/>
</dbReference>
<keyword evidence="13" id="KW-1185">Reference proteome</keyword>
<organism evidence="12 13">
    <name type="scientific">Lederbergia lenta</name>
    <name type="common">Bacillus lentus</name>
    <dbReference type="NCBI Taxonomy" id="1467"/>
    <lineage>
        <taxon>Bacteria</taxon>
        <taxon>Bacillati</taxon>
        <taxon>Bacillota</taxon>
        <taxon>Bacilli</taxon>
        <taxon>Bacillales</taxon>
        <taxon>Bacillaceae</taxon>
        <taxon>Lederbergia</taxon>
    </lineage>
</organism>
<proteinExistence type="predicted"/>
<dbReference type="PROSITE" id="PS51900">
    <property type="entry name" value="CB"/>
    <property type="match status" value="1"/>
</dbReference>
<keyword evidence="4" id="KW-0159">Chromosome partition</keyword>
<dbReference type="PANTHER" id="PTHR30349:SF77">
    <property type="entry name" value="TYROSINE RECOMBINASE XERC"/>
    <property type="match status" value="1"/>
</dbReference>
<keyword evidence="7" id="KW-0233">DNA recombination</keyword>
<dbReference type="InterPro" id="IPR011010">
    <property type="entry name" value="DNA_brk_join_enz"/>
</dbReference>
<feature type="domain" description="Tyr recombinase" evidence="10">
    <location>
        <begin position="103"/>
        <end position="276"/>
    </location>
</feature>
<accession>A0A2X4W9U7</accession>
<dbReference type="EMBL" id="LS483476">
    <property type="protein sequence ID" value="SQI59941.1"/>
    <property type="molecule type" value="Genomic_DNA"/>
</dbReference>
<dbReference type="Gene3D" id="1.10.150.130">
    <property type="match status" value="1"/>
</dbReference>
<dbReference type="InterPro" id="IPR044068">
    <property type="entry name" value="CB"/>
</dbReference>
<dbReference type="GO" id="GO:0007059">
    <property type="term" value="P:chromosome segregation"/>
    <property type="evidence" value="ECO:0007669"/>
    <property type="project" value="UniProtKB-KW"/>
</dbReference>
<dbReference type="GO" id="GO:0015074">
    <property type="term" value="P:DNA integration"/>
    <property type="evidence" value="ECO:0007669"/>
    <property type="project" value="UniProtKB-KW"/>
</dbReference>
<dbReference type="GO" id="GO:0003677">
    <property type="term" value="F:DNA binding"/>
    <property type="evidence" value="ECO:0007669"/>
    <property type="project" value="UniProtKB-UniRule"/>
</dbReference>
<dbReference type="AlphaFoldDB" id="A0A2X4W9U7"/>
<evidence type="ECO:0000256" key="2">
    <source>
        <dbReference type="ARBA" id="ARBA00022490"/>
    </source>
</evidence>